<comment type="caution">
    <text evidence="1">The sequence shown here is derived from an EMBL/GenBank/DDBJ whole genome shotgun (WGS) entry which is preliminary data.</text>
</comment>
<dbReference type="AlphaFoldDB" id="A0A2P6P9F3"/>
<organism evidence="1 2">
    <name type="scientific">Rosa chinensis</name>
    <name type="common">China rose</name>
    <dbReference type="NCBI Taxonomy" id="74649"/>
    <lineage>
        <taxon>Eukaryota</taxon>
        <taxon>Viridiplantae</taxon>
        <taxon>Streptophyta</taxon>
        <taxon>Embryophyta</taxon>
        <taxon>Tracheophyta</taxon>
        <taxon>Spermatophyta</taxon>
        <taxon>Magnoliopsida</taxon>
        <taxon>eudicotyledons</taxon>
        <taxon>Gunneridae</taxon>
        <taxon>Pentapetalae</taxon>
        <taxon>rosids</taxon>
        <taxon>fabids</taxon>
        <taxon>Rosales</taxon>
        <taxon>Rosaceae</taxon>
        <taxon>Rosoideae</taxon>
        <taxon>Rosoideae incertae sedis</taxon>
        <taxon>Rosa</taxon>
    </lineage>
</organism>
<gene>
    <name evidence="1" type="ORF">RchiOBHm_Chr7g0207401</name>
</gene>
<dbReference type="EMBL" id="PDCK01000045">
    <property type="protein sequence ID" value="PRQ18559.1"/>
    <property type="molecule type" value="Genomic_DNA"/>
</dbReference>
<dbReference type="Proteomes" id="UP000238479">
    <property type="component" value="Chromosome 7"/>
</dbReference>
<keyword evidence="2" id="KW-1185">Reference proteome</keyword>
<evidence type="ECO:0000313" key="2">
    <source>
        <dbReference type="Proteomes" id="UP000238479"/>
    </source>
</evidence>
<proteinExistence type="predicted"/>
<reference evidence="1 2" key="1">
    <citation type="journal article" date="2018" name="Nat. Genet.">
        <title>The Rosa genome provides new insights in the design of modern roses.</title>
        <authorList>
            <person name="Bendahmane M."/>
        </authorList>
    </citation>
    <scope>NUCLEOTIDE SEQUENCE [LARGE SCALE GENOMIC DNA]</scope>
    <source>
        <strain evidence="2">cv. Old Blush</strain>
    </source>
</reference>
<name>A0A2P6P9F3_ROSCH</name>
<evidence type="ECO:0000313" key="1">
    <source>
        <dbReference type="EMBL" id="PRQ18559.1"/>
    </source>
</evidence>
<accession>A0A2P6P9F3</accession>
<protein>
    <submittedName>
        <fullName evidence="1">Uncharacterized protein</fullName>
    </submittedName>
</protein>
<dbReference type="Gramene" id="PRQ18559">
    <property type="protein sequence ID" value="PRQ18559"/>
    <property type="gene ID" value="RchiOBHm_Chr7g0207401"/>
</dbReference>
<sequence length="110" mass="12463">MEAERNALLEKLYKEAPEGTAHDSIKLTLEAEYPIMAKELGRKGRMIHCIGNVPHIRSNIRRVFAWGGNNSEVAELRDLIDQLTFNMLSMKEQNGLLKAQVECLLRQSLG</sequence>